<gene>
    <name evidence="1" type="ORF">BpHYR1_023721</name>
</gene>
<dbReference type="EMBL" id="REGN01002641">
    <property type="protein sequence ID" value="RNA26924.1"/>
    <property type="molecule type" value="Genomic_DNA"/>
</dbReference>
<keyword evidence="2" id="KW-1185">Reference proteome</keyword>
<dbReference type="Proteomes" id="UP000276133">
    <property type="component" value="Unassembled WGS sequence"/>
</dbReference>
<evidence type="ECO:0000313" key="2">
    <source>
        <dbReference type="Proteomes" id="UP000276133"/>
    </source>
</evidence>
<accession>A0A3M7RTL9</accession>
<proteinExistence type="predicted"/>
<evidence type="ECO:0000313" key="1">
    <source>
        <dbReference type="EMBL" id="RNA26924.1"/>
    </source>
</evidence>
<reference evidence="1 2" key="1">
    <citation type="journal article" date="2018" name="Sci. Rep.">
        <title>Genomic signatures of local adaptation to the degree of environmental predictability in rotifers.</title>
        <authorList>
            <person name="Franch-Gras L."/>
            <person name="Hahn C."/>
            <person name="Garcia-Roger E.M."/>
            <person name="Carmona M.J."/>
            <person name="Serra M."/>
            <person name="Gomez A."/>
        </authorList>
    </citation>
    <scope>NUCLEOTIDE SEQUENCE [LARGE SCALE GENOMIC DNA]</scope>
    <source>
        <strain evidence="1">HYR1</strain>
    </source>
</reference>
<protein>
    <submittedName>
        <fullName evidence="1">Uncharacterized protein</fullName>
    </submittedName>
</protein>
<organism evidence="1 2">
    <name type="scientific">Brachionus plicatilis</name>
    <name type="common">Marine rotifer</name>
    <name type="synonym">Brachionus muelleri</name>
    <dbReference type="NCBI Taxonomy" id="10195"/>
    <lineage>
        <taxon>Eukaryota</taxon>
        <taxon>Metazoa</taxon>
        <taxon>Spiralia</taxon>
        <taxon>Gnathifera</taxon>
        <taxon>Rotifera</taxon>
        <taxon>Eurotatoria</taxon>
        <taxon>Monogononta</taxon>
        <taxon>Pseudotrocha</taxon>
        <taxon>Ploima</taxon>
        <taxon>Brachionidae</taxon>
        <taxon>Brachionus</taxon>
    </lineage>
</organism>
<comment type="caution">
    <text evidence="1">The sequence shown here is derived from an EMBL/GenBank/DDBJ whole genome shotgun (WGS) entry which is preliminary data.</text>
</comment>
<name>A0A3M7RTL9_BRAPC</name>
<dbReference type="AlphaFoldDB" id="A0A3M7RTL9"/>
<sequence length="131" mass="15145">MTENILLASHNGSEQRQRKIQIFIKYRFIKPLALVKLSMKASSVFNGINMNSLSLANFDIRRLIDLIKYLFNSCLSALIIKFIKLAAPRFCQIIVEIFLKHIPYNGTIKLHNVIPQPIQIQKFKSIILMET</sequence>